<protein>
    <submittedName>
        <fullName evidence="2">Uncharacterized protein</fullName>
    </submittedName>
</protein>
<reference evidence="2" key="1">
    <citation type="submission" date="2014-05" db="EMBL/GenBank/DDBJ databases">
        <title>The transcriptome of the halophilic microalga Tetraselmis sp. GSL018 isolated from the Great Salt Lake, Utah.</title>
        <authorList>
            <person name="Jinkerson R.E."/>
            <person name="D'Adamo S."/>
            <person name="Posewitz M.C."/>
        </authorList>
    </citation>
    <scope>NUCLEOTIDE SEQUENCE</scope>
    <source>
        <strain evidence="2">GSL018</strain>
    </source>
</reference>
<evidence type="ECO:0000313" key="2">
    <source>
        <dbReference type="EMBL" id="JAC71151.1"/>
    </source>
</evidence>
<name>A0A061RKX1_9CHLO</name>
<proteinExistence type="predicted"/>
<feature type="compositionally biased region" description="Low complexity" evidence="1">
    <location>
        <begin position="15"/>
        <end position="25"/>
    </location>
</feature>
<sequence length="46" mass="4804">RHRLSGRFHGEPYHPLATPPCSTAASAPSPEAAAAFVINRVHPASA</sequence>
<dbReference type="AlphaFoldDB" id="A0A061RKX1"/>
<evidence type="ECO:0000256" key="1">
    <source>
        <dbReference type="SAM" id="MobiDB-lite"/>
    </source>
</evidence>
<dbReference type="EMBL" id="GBEZ01014968">
    <property type="protein sequence ID" value="JAC71151.1"/>
    <property type="molecule type" value="Transcribed_RNA"/>
</dbReference>
<accession>A0A061RKX1</accession>
<feature type="region of interest" description="Disordered" evidence="1">
    <location>
        <begin position="1"/>
        <end position="25"/>
    </location>
</feature>
<feature type="non-terminal residue" evidence="2">
    <location>
        <position position="1"/>
    </location>
</feature>
<organism evidence="2">
    <name type="scientific">Tetraselmis sp. GSL018</name>
    <dbReference type="NCBI Taxonomy" id="582737"/>
    <lineage>
        <taxon>Eukaryota</taxon>
        <taxon>Viridiplantae</taxon>
        <taxon>Chlorophyta</taxon>
        <taxon>core chlorophytes</taxon>
        <taxon>Chlorodendrophyceae</taxon>
        <taxon>Chlorodendrales</taxon>
        <taxon>Chlorodendraceae</taxon>
        <taxon>Tetraselmis</taxon>
    </lineage>
</organism>
<gene>
    <name evidence="2" type="ORF">TSPGSL018_2550</name>
</gene>